<evidence type="ECO:0000313" key="7">
    <source>
        <dbReference type="EMBL" id="GMH10323.1"/>
    </source>
</evidence>
<feature type="binding site" evidence="6">
    <location>
        <position position="189"/>
    </location>
    <ligand>
        <name>Ca(2+)</name>
        <dbReference type="ChEBI" id="CHEBI:29108"/>
        <label>1</label>
    </ligand>
</feature>
<dbReference type="GO" id="GO:0005544">
    <property type="term" value="F:calcium-dependent phospholipid binding"/>
    <property type="evidence" value="ECO:0007669"/>
    <property type="project" value="UniProtKB-KW"/>
</dbReference>
<feature type="binding site" evidence="6">
    <location>
        <position position="148"/>
    </location>
    <ligand>
        <name>Ca(2+)</name>
        <dbReference type="ChEBI" id="CHEBI:29108"/>
        <label>1</label>
    </ligand>
</feature>
<dbReference type="PROSITE" id="PS00223">
    <property type="entry name" value="ANNEXIN_1"/>
    <property type="match status" value="1"/>
</dbReference>
<gene>
    <name evidence="7" type="ORF">Nepgr_012164</name>
</gene>
<dbReference type="Proteomes" id="UP001279734">
    <property type="component" value="Unassembled WGS sequence"/>
</dbReference>
<evidence type="ECO:0000256" key="5">
    <source>
        <dbReference type="ARBA" id="ARBA00023302"/>
    </source>
</evidence>
<feature type="binding site" evidence="6">
    <location>
        <position position="186"/>
    </location>
    <ligand>
        <name>Ca(2+)</name>
        <dbReference type="ChEBI" id="CHEBI:29108"/>
        <label>1</label>
    </ligand>
</feature>
<dbReference type="EMBL" id="BSYO01000010">
    <property type="protein sequence ID" value="GMH10323.1"/>
    <property type="molecule type" value="Genomic_DNA"/>
</dbReference>
<evidence type="ECO:0000313" key="8">
    <source>
        <dbReference type="Proteomes" id="UP001279734"/>
    </source>
</evidence>
<evidence type="ECO:0000256" key="4">
    <source>
        <dbReference type="ARBA" id="ARBA00023216"/>
    </source>
</evidence>
<dbReference type="GO" id="GO:0009651">
    <property type="term" value="P:response to salt stress"/>
    <property type="evidence" value="ECO:0007669"/>
    <property type="project" value="TreeGrafter"/>
</dbReference>
<dbReference type="FunFam" id="1.10.220.10:FF:000009">
    <property type="entry name" value="Annexin"/>
    <property type="match status" value="1"/>
</dbReference>
<dbReference type="PRINTS" id="PR01814">
    <property type="entry name" value="ANNEXINPLANT"/>
</dbReference>
<dbReference type="Pfam" id="PF00191">
    <property type="entry name" value="Annexin"/>
    <property type="match status" value="3"/>
</dbReference>
<keyword evidence="3 6" id="KW-0106">Calcium</keyword>
<dbReference type="GO" id="GO:0001786">
    <property type="term" value="F:phosphatidylserine binding"/>
    <property type="evidence" value="ECO:0007669"/>
    <property type="project" value="TreeGrafter"/>
</dbReference>
<name>A0AAD3SFG7_NEPGR</name>
<keyword evidence="5" id="KW-0111">Calcium/phospholipid-binding</keyword>
<dbReference type="InterPro" id="IPR018502">
    <property type="entry name" value="Annexin_repeat"/>
</dbReference>
<dbReference type="GO" id="GO:0005886">
    <property type="term" value="C:plasma membrane"/>
    <property type="evidence" value="ECO:0007669"/>
    <property type="project" value="TreeGrafter"/>
</dbReference>
<dbReference type="SUPFAM" id="SSF47874">
    <property type="entry name" value="Annexin"/>
    <property type="match status" value="1"/>
</dbReference>
<keyword evidence="8" id="KW-1185">Reference proteome</keyword>
<dbReference type="PANTHER" id="PTHR10502">
    <property type="entry name" value="ANNEXIN"/>
    <property type="match status" value="1"/>
</dbReference>
<dbReference type="GO" id="GO:0009408">
    <property type="term" value="P:response to heat"/>
    <property type="evidence" value="ECO:0007669"/>
    <property type="project" value="TreeGrafter"/>
</dbReference>
<keyword evidence="1 6" id="KW-0479">Metal-binding</keyword>
<dbReference type="PROSITE" id="PS51897">
    <property type="entry name" value="ANNEXIN_2"/>
    <property type="match status" value="2"/>
</dbReference>
<accession>A0AAD3SFG7</accession>
<evidence type="ECO:0008006" key="9">
    <source>
        <dbReference type="Google" id="ProtNLM"/>
    </source>
</evidence>
<dbReference type="SMART" id="SM00335">
    <property type="entry name" value="ANX"/>
    <property type="match status" value="3"/>
</dbReference>
<dbReference type="InterPro" id="IPR018252">
    <property type="entry name" value="Annexin_repeat_CS"/>
</dbReference>
<evidence type="ECO:0000256" key="3">
    <source>
        <dbReference type="ARBA" id="ARBA00022837"/>
    </source>
</evidence>
<evidence type="ECO:0000256" key="6">
    <source>
        <dbReference type="PIRSR" id="PIRSR609118-1"/>
    </source>
</evidence>
<proteinExistence type="predicted"/>
<dbReference type="AlphaFoldDB" id="A0AAD3SFG7"/>
<dbReference type="Gene3D" id="1.10.220.10">
    <property type="entry name" value="Annexin"/>
    <property type="match status" value="3"/>
</dbReference>
<sequence length="206" mass="23361">MPNYQVILEIACTKSPEELLAVRRAYQLRYKHALEEDVASYTTNKLRKFLVAVVSAYKYDGDEIDETTAYSEAQALCDEIRNGESNHDEIIRIISTRSKHQLMATFNRFKDIHGTSITKSLQGDATNEFFAMVRMAIRCIRNPEKGLGTDEDALSRVIVTRAEVDLKKIKERYLERNNVTLEEAVAGDTSGDYKAFLLALLGNEES</sequence>
<keyword evidence="2" id="KW-0677">Repeat</keyword>
<dbReference type="InterPro" id="IPR037104">
    <property type="entry name" value="Annexin_sf"/>
</dbReference>
<dbReference type="FunFam" id="1.10.220.10:FF:000001">
    <property type="entry name" value="Annexin"/>
    <property type="match status" value="1"/>
</dbReference>
<dbReference type="GO" id="GO:0009409">
    <property type="term" value="P:response to cold"/>
    <property type="evidence" value="ECO:0007669"/>
    <property type="project" value="TreeGrafter"/>
</dbReference>
<evidence type="ECO:0000256" key="1">
    <source>
        <dbReference type="ARBA" id="ARBA00022723"/>
    </source>
</evidence>
<reference evidence="7" key="1">
    <citation type="submission" date="2023-05" db="EMBL/GenBank/DDBJ databases">
        <title>Nepenthes gracilis genome sequencing.</title>
        <authorList>
            <person name="Fukushima K."/>
        </authorList>
    </citation>
    <scope>NUCLEOTIDE SEQUENCE</scope>
    <source>
        <strain evidence="7">SING2019-196</strain>
    </source>
</reference>
<dbReference type="GO" id="GO:0005509">
    <property type="term" value="F:calcium ion binding"/>
    <property type="evidence" value="ECO:0007669"/>
    <property type="project" value="InterPro"/>
</dbReference>
<feature type="binding site" evidence="6">
    <location>
        <position position="188"/>
    </location>
    <ligand>
        <name>Ca(2+)</name>
        <dbReference type="ChEBI" id="CHEBI:29108"/>
        <label>1</label>
    </ligand>
</feature>
<dbReference type="PANTHER" id="PTHR10502:SF193">
    <property type="entry name" value="ANNEXIN D8"/>
    <property type="match status" value="1"/>
</dbReference>
<protein>
    <recommendedName>
        <fullName evidence="9">Annexin</fullName>
    </recommendedName>
</protein>
<evidence type="ECO:0000256" key="2">
    <source>
        <dbReference type="ARBA" id="ARBA00022737"/>
    </source>
</evidence>
<dbReference type="InterPro" id="IPR009118">
    <property type="entry name" value="AnnexinD_plant"/>
</dbReference>
<keyword evidence="4" id="KW-0041">Annexin</keyword>
<organism evidence="7 8">
    <name type="scientific">Nepenthes gracilis</name>
    <name type="common">Slender pitcher plant</name>
    <dbReference type="NCBI Taxonomy" id="150966"/>
    <lineage>
        <taxon>Eukaryota</taxon>
        <taxon>Viridiplantae</taxon>
        <taxon>Streptophyta</taxon>
        <taxon>Embryophyta</taxon>
        <taxon>Tracheophyta</taxon>
        <taxon>Spermatophyta</taxon>
        <taxon>Magnoliopsida</taxon>
        <taxon>eudicotyledons</taxon>
        <taxon>Gunneridae</taxon>
        <taxon>Pentapetalae</taxon>
        <taxon>Caryophyllales</taxon>
        <taxon>Nepenthaceae</taxon>
        <taxon>Nepenthes</taxon>
    </lineage>
</organism>
<comment type="caution">
    <text evidence="7">The sequence shown here is derived from an EMBL/GenBank/DDBJ whole genome shotgun (WGS) entry which is preliminary data.</text>
</comment>
<dbReference type="GO" id="GO:0005737">
    <property type="term" value="C:cytoplasm"/>
    <property type="evidence" value="ECO:0007669"/>
    <property type="project" value="TreeGrafter"/>
</dbReference>
<dbReference type="GO" id="GO:0009414">
    <property type="term" value="P:response to water deprivation"/>
    <property type="evidence" value="ECO:0007669"/>
    <property type="project" value="TreeGrafter"/>
</dbReference>